<gene>
    <name evidence="1" type="ORF">B0T20DRAFT_319373</name>
</gene>
<dbReference type="AlphaFoldDB" id="A0AAE0PMN7"/>
<feature type="non-terminal residue" evidence="1">
    <location>
        <position position="1"/>
    </location>
</feature>
<evidence type="ECO:0000313" key="2">
    <source>
        <dbReference type="Proteomes" id="UP001281003"/>
    </source>
</evidence>
<reference evidence="1" key="2">
    <citation type="submission" date="2023-07" db="EMBL/GenBank/DDBJ databases">
        <authorList>
            <consortium name="Lawrence Berkeley National Laboratory"/>
            <person name="Haridas S."/>
            <person name="Hensen N."/>
            <person name="Bonometti L."/>
            <person name="Westerberg I."/>
            <person name="Brannstrom I.O."/>
            <person name="Guillou S."/>
            <person name="Cros-Aarteil S."/>
            <person name="Calhoun S."/>
            <person name="Kuo A."/>
            <person name="Mondo S."/>
            <person name="Pangilinan J."/>
            <person name="Riley R."/>
            <person name="LaButti K."/>
            <person name="Andreopoulos B."/>
            <person name="Lipzen A."/>
            <person name="Chen C."/>
            <person name="Yanf M."/>
            <person name="Daum C."/>
            <person name="Ng V."/>
            <person name="Clum A."/>
            <person name="Steindorff A."/>
            <person name="Ohm R."/>
            <person name="Martin F."/>
            <person name="Silar P."/>
            <person name="Natvig D."/>
            <person name="Lalanne C."/>
            <person name="Gautier V."/>
            <person name="Ament-velasquez S.L."/>
            <person name="Kruys A."/>
            <person name="Hutchinson M.I."/>
            <person name="Powell A.J."/>
            <person name="Barry K."/>
            <person name="Miller A.N."/>
            <person name="Grigoriev I.V."/>
            <person name="Debuchy R."/>
            <person name="Gladieux P."/>
            <person name="Thoren M.H."/>
            <person name="Johannesson H."/>
        </authorList>
    </citation>
    <scope>NUCLEOTIDE SEQUENCE</scope>
    <source>
        <strain evidence="1">FGSC 1904</strain>
    </source>
</reference>
<proteinExistence type="predicted"/>
<organism evidence="1 2">
    <name type="scientific">Sordaria brevicollis</name>
    <dbReference type="NCBI Taxonomy" id="83679"/>
    <lineage>
        <taxon>Eukaryota</taxon>
        <taxon>Fungi</taxon>
        <taxon>Dikarya</taxon>
        <taxon>Ascomycota</taxon>
        <taxon>Pezizomycotina</taxon>
        <taxon>Sordariomycetes</taxon>
        <taxon>Sordariomycetidae</taxon>
        <taxon>Sordariales</taxon>
        <taxon>Sordariaceae</taxon>
        <taxon>Sordaria</taxon>
    </lineage>
</organism>
<evidence type="ECO:0000313" key="1">
    <source>
        <dbReference type="EMBL" id="KAK3402671.1"/>
    </source>
</evidence>
<reference evidence="1" key="1">
    <citation type="journal article" date="2023" name="Mol. Phylogenet. Evol.">
        <title>Genome-scale phylogeny and comparative genomics of the fungal order Sordariales.</title>
        <authorList>
            <person name="Hensen N."/>
            <person name="Bonometti L."/>
            <person name="Westerberg I."/>
            <person name="Brannstrom I.O."/>
            <person name="Guillou S."/>
            <person name="Cros-Aarteil S."/>
            <person name="Calhoun S."/>
            <person name="Haridas S."/>
            <person name="Kuo A."/>
            <person name="Mondo S."/>
            <person name="Pangilinan J."/>
            <person name="Riley R."/>
            <person name="LaButti K."/>
            <person name="Andreopoulos B."/>
            <person name="Lipzen A."/>
            <person name="Chen C."/>
            <person name="Yan M."/>
            <person name="Daum C."/>
            <person name="Ng V."/>
            <person name="Clum A."/>
            <person name="Steindorff A."/>
            <person name="Ohm R.A."/>
            <person name="Martin F."/>
            <person name="Silar P."/>
            <person name="Natvig D.O."/>
            <person name="Lalanne C."/>
            <person name="Gautier V."/>
            <person name="Ament-Velasquez S.L."/>
            <person name="Kruys A."/>
            <person name="Hutchinson M.I."/>
            <person name="Powell A.J."/>
            <person name="Barry K."/>
            <person name="Miller A.N."/>
            <person name="Grigoriev I.V."/>
            <person name="Debuchy R."/>
            <person name="Gladieux P."/>
            <person name="Hiltunen Thoren M."/>
            <person name="Johannesson H."/>
        </authorList>
    </citation>
    <scope>NUCLEOTIDE SEQUENCE</scope>
    <source>
        <strain evidence="1">FGSC 1904</strain>
    </source>
</reference>
<feature type="non-terminal residue" evidence="1">
    <location>
        <position position="104"/>
    </location>
</feature>
<comment type="caution">
    <text evidence="1">The sequence shown here is derived from an EMBL/GenBank/DDBJ whole genome shotgun (WGS) entry which is preliminary data.</text>
</comment>
<sequence>CPPNQIHHHGLSTCIDAIPCVASSNFACPAKNQVCIDDPRDDCDPLKQGEECSGVCVEPHPTKKTCGGLLGLMCPDGWRCVDDLGDDCVPGKEGEVLVCGGVCV</sequence>
<keyword evidence="2" id="KW-1185">Reference proteome</keyword>
<name>A0AAE0PMN7_SORBR</name>
<accession>A0AAE0PMN7</accession>
<dbReference type="Proteomes" id="UP001281003">
    <property type="component" value="Unassembled WGS sequence"/>
</dbReference>
<protein>
    <submittedName>
        <fullName evidence="1">Uncharacterized protein</fullName>
    </submittedName>
</protein>
<dbReference type="EMBL" id="JAUTDP010000001">
    <property type="protein sequence ID" value="KAK3402671.1"/>
    <property type="molecule type" value="Genomic_DNA"/>
</dbReference>